<keyword evidence="5" id="KW-1185">Reference proteome</keyword>
<reference evidence="4 5" key="1">
    <citation type="journal article" date="2007" name="Proc. Natl. Acad. Sci. U.S.A.">
        <title>Independent sorting-out of thousands of duplicated gene pairs in two yeast species descended from a whole-genome duplication.</title>
        <authorList>
            <person name="Scannell D.R."/>
            <person name="Frank A.C."/>
            <person name="Conant G.C."/>
            <person name="Byrne K.P."/>
            <person name="Woolfit M."/>
            <person name="Wolfe K.H."/>
        </authorList>
    </citation>
    <scope>NUCLEOTIDE SEQUENCE [LARGE SCALE GENOMIC DNA]</scope>
    <source>
        <strain evidence="5">ATCC 22028 / DSM 70294 / BCRC 21397 / CBS 2163 / NBRC 10782 / NRRL Y-8283 / UCD 57-17</strain>
    </source>
</reference>
<feature type="compositionally biased region" description="Polar residues" evidence="1">
    <location>
        <begin position="386"/>
        <end position="397"/>
    </location>
</feature>
<evidence type="ECO:0000313" key="4">
    <source>
        <dbReference type="EMBL" id="EDO19082.1"/>
    </source>
</evidence>
<dbReference type="InterPro" id="IPR021875">
    <property type="entry name" value="Dsl1_N_dom"/>
</dbReference>
<dbReference type="GO" id="GO:0005634">
    <property type="term" value="C:nucleus"/>
    <property type="evidence" value="ECO:0007669"/>
    <property type="project" value="EnsemblFungi"/>
</dbReference>
<dbReference type="InterPro" id="IPR038442">
    <property type="entry name" value="Dsl1_N_sf"/>
</dbReference>
<feature type="compositionally biased region" description="Acidic residues" evidence="1">
    <location>
        <begin position="414"/>
        <end position="433"/>
    </location>
</feature>
<dbReference type="GO" id="GO:0070939">
    <property type="term" value="C:Dsl1/NZR complex"/>
    <property type="evidence" value="ECO:0007669"/>
    <property type="project" value="EnsemblFungi"/>
</dbReference>
<dbReference type="PANTHER" id="PTHR12205:SF0">
    <property type="entry name" value="CENTROMERE_KINETOCHORE PROTEIN ZW10 HOMOLOG"/>
    <property type="match status" value="1"/>
</dbReference>
<feature type="domain" description="Retrograde transport protein Dsl1 N-terminal" evidence="2">
    <location>
        <begin position="12"/>
        <end position="362"/>
    </location>
</feature>
<dbReference type="InterPro" id="IPR046362">
    <property type="entry name" value="Zw10/DSL1_C_sf"/>
</dbReference>
<accession>A7TF57</accession>
<dbReference type="InParanoid" id="A7TF57"/>
<organism evidence="5">
    <name type="scientific">Vanderwaltozyma polyspora (strain ATCC 22028 / DSM 70294 / BCRC 21397 / CBS 2163 / NBRC 10782 / NRRL Y-8283 / UCD 57-17)</name>
    <name type="common">Kluyveromyces polysporus</name>
    <dbReference type="NCBI Taxonomy" id="436907"/>
    <lineage>
        <taxon>Eukaryota</taxon>
        <taxon>Fungi</taxon>
        <taxon>Dikarya</taxon>
        <taxon>Ascomycota</taxon>
        <taxon>Saccharomycotina</taxon>
        <taxon>Saccharomycetes</taxon>
        <taxon>Saccharomycetales</taxon>
        <taxon>Saccharomycetaceae</taxon>
        <taxon>Vanderwaltozyma</taxon>
    </lineage>
</organism>
<protein>
    <recommendedName>
        <fullName evidence="6">Retrograde transport protein Dsl1 C-terminal domain-containing protein</fullName>
    </recommendedName>
</protein>
<dbReference type="HOGENOM" id="CLU_357169_0_0_1"/>
<dbReference type="GO" id="GO:1990423">
    <property type="term" value="C:RZZ complex"/>
    <property type="evidence" value="ECO:0007669"/>
    <property type="project" value="TreeGrafter"/>
</dbReference>
<dbReference type="Gene3D" id="1.10.357.150">
    <property type="match status" value="1"/>
</dbReference>
<dbReference type="GO" id="GO:0006888">
    <property type="term" value="P:endoplasmic reticulum to Golgi vesicle-mediated transport"/>
    <property type="evidence" value="ECO:0007669"/>
    <property type="project" value="TreeGrafter"/>
</dbReference>
<dbReference type="Pfam" id="PF11988">
    <property type="entry name" value="Dsl1_N"/>
    <property type="match status" value="1"/>
</dbReference>
<dbReference type="Pfam" id="PF11989">
    <property type="entry name" value="Dsl1_C"/>
    <property type="match status" value="1"/>
</dbReference>
<dbReference type="PANTHER" id="PTHR12205">
    <property type="entry name" value="CENTROMERE/KINETOCHORE PROTEIN ZW10"/>
    <property type="match status" value="1"/>
</dbReference>
<dbReference type="STRING" id="436907.A7TF57"/>
<dbReference type="EMBL" id="DS480382">
    <property type="protein sequence ID" value="EDO19082.1"/>
    <property type="molecule type" value="Genomic_DNA"/>
</dbReference>
<dbReference type="Gene3D" id="1.10.287.3290">
    <property type="match status" value="1"/>
</dbReference>
<dbReference type="FunCoup" id="A7TF57">
    <property type="interactions" value="56"/>
</dbReference>
<dbReference type="GO" id="GO:0006890">
    <property type="term" value="P:retrograde vesicle-mediated transport, Golgi to endoplasmic reticulum"/>
    <property type="evidence" value="ECO:0007669"/>
    <property type="project" value="EnsemblFungi"/>
</dbReference>
<gene>
    <name evidence="4" type="ORF">Kpol_2000p49</name>
</gene>
<dbReference type="GO" id="GO:0032581">
    <property type="term" value="P:ER-dependent peroxisome organization"/>
    <property type="evidence" value="ECO:0007669"/>
    <property type="project" value="EnsemblFungi"/>
</dbReference>
<evidence type="ECO:0008006" key="6">
    <source>
        <dbReference type="Google" id="ProtNLM"/>
    </source>
</evidence>
<feature type="domain" description="Retrograde transport protein Dsl1 C-terminal" evidence="3">
    <location>
        <begin position="553"/>
        <end position="746"/>
    </location>
</feature>
<dbReference type="OrthoDB" id="534815at2759"/>
<evidence type="ECO:0000259" key="3">
    <source>
        <dbReference type="Pfam" id="PF11989"/>
    </source>
</evidence>
<dbReference type="KEGG" id="vpo:Kpol_2000p49"/>
<dbReference type="OMA" id="NHLKDIM"/>
<sequence>MSVTNPVASFVADKERLLQLLRNDPLLSLNDDVEITEKIDLEGLLKLDASLTEELHVLNSLKTIPSLILEFKANMEYLELENCYYSLQNLRKKLKENDTLVRQNIRLQQSVATYVDSLHVQLVDKLFDLISNHFWNFKEHTISHKDEIVYGKDKVKFDYETLLEFVNRDIFPQNVLDFEHWLIKDMVMGDLQEIVRERLSTIVKSYILFDSIIHDVKENIFNDKGIFTYDEDSKKLSLVDSRSKDLDLLTEKLVGFGKLADYLLSCISKRDVVILSSRIGPSIAKESHKLIKENISSILQEQSTSIKNLILELNDKLLSLSNATNGVWNYSGNETEELLNDKQIYNNLLLDKIFEEQVNRIRNIFVDDTKQWSKLTEIESFKTTNKTESTHLKISQTRSRRSSRASRNSKVSEEQDDWGWDGAEDSWDTEGDNTDVKRRSRAASKVSFQSGSNVDDGWDEEWDIDIDEVDEKTNSASQKLHITQLPSLFKMIVNDFEISCKELGDGNVDPQYKTYKFNLLQTLFMAIAIRNFPNNIYQLYIDIRYITTENNSLDRLNELNYRLMENQIALKEKYVNSIIQNSLGNLERDEKDIRWRSQIKDLVPFIQCDIINPLISIGNPDSEKFILKFLNFLFNNCITSNILNWKIISEKNSNNLSEFISLVLNASEVPSIETSPKYREIREKFIIIGKLLPLHLKDIMQMFYDGDFYLFSTEEIVQWIVLLFADTPLRRNAIDDINEIRKETLD</sequence>
<dbReference type="GeneID" id="5547410"/>
<dbReference type="Gene3D" id="1.20.58.1440">
    <property type="match status" value="1"/>
</dbReference>
<feature type="region of interest" description="Disordered" evidence="1">
    <location>
        <begin position="386"/>
        <end position="442"/>
    </location>
</feature>
<dbReference type="Proteomes" id="UP000000267">
    <property type="component" value="Unassembled WGS sequence"/>
</dbReference>
<evidence type="ECO:0000259" key="2">
    <source>
        <dbReference type="Pfam" id="PF11988"/>
    </source>
</evidence>
<dbReference type="eggNOG" id="ENOG502QR7Q">
    <property type="taxonomic scope" value="Eukaryota"/>
</dbReference>
<dbReference type="AlphaFoldDB" id="A7TF57"/>
<name>A7TF57_VANPO</name>
<evidence type="ECO:0000256" key="1">
    <source>
        <dbReference type="SAM" id="MobiDB-lite"/>
    </source>
</evidence>
<dbReference type="InterPro" id="IPR021876">
    <property type="entry name" value="Dsl1_C"/>
</dbReference>
<dbReference type="RefSeq" id="XP_001646940.1">
    <property type="nucleotide sequence ID" value="XM_001646890.1"/>
</dbReference>
<proteinExistence type="predicted"/>
<dbReference type="PhylomeDB" id="A7TF57"/>
<dbReference type="GO" id="GO:0007094">
    <property type="term" value="P:mitotic spindle assembly checkpoint signaling"/>
    <property type="evidence" value="ECO:0007669"/>
    <property type="project" value="TreeGrafter"/>
</dbReference>
<dbReference type="Gene3D" id="1.20.58.2230">
    <property type="entry name" value="Retrograde transport protein Dsl1, N-terminal domain"/>
    <property type="match status" value="1"/>
</dbReference>
<evidence type="ECO:0000313" key="5">
    <source>
        <dbReference type="Proteomes" id="UP000000267"/>
    </source>
</evidence>